<keyword evidence="7" id="KW-0805">Transcription regulation</keyword>
<evidence type="ECO:0000313" key="13">
    <source>
        <dbReference type="Proteomes" id="UP000318571"/>
    </source>
</evidence>
<evidence type="ECO:0000256" key="2">
    <source>
        <dbReference type="ARBA" id="ARBA00004496"/>
    </source>
</evidence>
<comment type="subcellular location">
    <subcellularLocation>
        <location evidence="2">Cytoplasm</location>
    </subcellularLocation>
    <subcellularLocation>
        <location evidence="1">Nucleus</location>
    </subcellularLocation>
</comment>
<feature type="region of interest" description="Disordered" evidence="10">
    <location>
        <begin position="228"/>
        <end position="276"/>
    </location>
</feature>
<keyword evidence="13" id="KW-1185">Reference proteome</keyword>
<dbReference type="PANTHER" id="PTHR31169:SF8">
    <property type="entry name" value="ZINC-FINGER DOMAIN OF MONOAMINE-OXIDASE A REPRESSOR R1 PROTEIN"/>
    <property type="match status" value="1"/>
</dbReference>
<dbReference type="GO" id="GO:0006355">
    <property type="term" value="P:regulation of DNA-templated transcription"/>
    <property type="evidence" value="ECO:0007669"/>
    <property type="project" value="InterPro"/>
</dbReference>
<evidence type="ECO:0000256" key="6">
    <source>
        <dbReference type="ARBA" id="ARBA00022843"/>
    </source>
</evidence>
<keyword evidence="6" id="KW-0832">Ubl conjugation</keyword>
<evidence type="ECO:0000256" key="3">
    <source>
        <dbReference type="ARBA" id="ARBA00022490"/>
    </source>
</evidence>
<dbReference type="Proteomes" id="UP000318571">
    <property type="component" value="Chromosome 10"/>
</dbReference>
<name>A0A553NEF0_TIGCA</name>
<proteinExistence type="predicted"/>
<dbReference type="PANTHER" id="PTHR31169">
    <property type="entry name" value="OS05G0300700 PROTEIN"/>
    <property type="match status" value="1"/>
</dbReference>
<dbReference type="InterPro" id="IPR018866">
    <property type="entry name" value="Znf-4CXXC_R1"/>
</dbReference>
<evidence type="ECO:0000256" key="1">
    <source>
        <dbReference type="ARBA" id="ARBA00004123"/>
    </source>
</evidence>
<accession>A0A553NEF0</accession>
<dbReference type="InterPro" id="IPR040221">
    <property type="entry name" value="CDCA7/CDA7L"/>
</dbReference>
<dbReference type="GO" id="GO:0005737">
    <property type="term" value="C:cytoplasm"/>
    <property type="evidence" value="ECO:0007669"/>
    <property type="project" value="UniProtKB-SubCell"/>
</dbReference>
<feature type="compositionally biased region" description="Low complexity" evidence="10">
    <location>
        <begin position="252"/>
        <end position="267"/>
    </location>
</feature>
<keyword evidence="3" id="KW-0963">Cytoplasm</keyword>
<evidence type="ECO:0000256" key="7">
    <source>
        <dbReference type="ARBA" id="ARBA00023015"/>
    </source>
</evidence>
<evidence type="ECO:0000259" key="11">
    <source>
        <dbReference type="Pfam" id="PF10497"/>
    </source>
</evidence>
<dbReference type="STRING" id="6832.A0A553NEF0"/>
<sequence length="395" mass="44446">MDRKIRPGQAVWARRHAGAVWWPAHGLSSTSRRRYSVQFQGQAQPCYVSAGDVVPMTAQALNFRSRACREAWQAVYPDVMENPRVVLRPLKVEAGSEGGTKAAEESNPVWREVTRTFLDAVVQDESQEDKENELKVDPRRVQRSSILAQWGRAQRSPLAEITPKIERFSDDKENVGTILAAQSLEKGPLSEYERIRLRNIAERREMFQALQMEFAQLKHSIQPARRIVTTAPRRFKPYVTRPEPPTTRRRSGLGSSGNSESGQSRSGTPESDWDLEVLERACPRRRSQPRAACPDRWGFNPNESVMPPEDVTPAMLAGVTFHVSQKVYGNQGTTCHQCRQKTLDVKTICRSGRCQGARGATGPITYLAQSKGFTNVKDYLASLTQSRGCDEFDED</sequence>
<evidence type="ECO:0000256" key="4">
    <source>
        <dbReference type="ARBA" id="ARBA00022499"/>
    </source>
</evidence>
<evidence type="ECO:0000256" key="10">
    <source>
        <dbReference type="SAM" id="MobiDB-lite"/>
    </source>
</evidence>
<dbReference type="SUPFAM" id="SSF63748">
    <property type="entry name" value="Tudor/PWWP/MBT"/>
    <property type="match status" value="1"/>
</dbReference>
<keyword evidence="8" id="KW-0804">Transcription</keyword>
<keyword evidence="9" id="KW-0539">Nucleus</keyword>
<gene>
    <name evidence="12" type="ORF">TCAL_07719</name>
</gene>
<dbReference type="Pfam" id="PF10497">
    <property type="entry name" value="zf-4CXXC_R1"/>
    <property type="match status" value="1"/>
</dbReference>
<feature type="domain" description="Zinc-finger" evidence="11">
    <location>
        <begin position="330"/>
        <end position="359"/>
    </location>
</feature>
<evidence type="ECO:0000256" key="8">
    <source>
        <dbReference type="ARBA" id="ARBA00023163"/>
    </source>
</evidence>
<comment type="caution">
    <text evidence="12">The sequence shown here is derived from an EMBL/GenBank/DDBJ whole genome shotgun (WGS) entry which is preliminary data.</text>
</comment>
<reference evidence="12 13" key="1">
    <citation type="journal article" date="2018" name="Nat. Ecol. Evol.">
        <title>Genomic signatures of mitonuclear coevolution across populations of Tigriopus californicus.</title>
        <authorList>
            <person name="Barreto F.S."/>
            <person name="Watson E.T."/>
            <person name="Lima T.G."/>
            <person name="Willett C.S."/>
            <person name="Edmands S."/>
            <person name="Li W."/>
            <person name="Burton R.S."/>
        </authorList>
    </citation>
    <scope>NUCLEOTIDE SEQUENCE [LARGE SCALE GENOMIC DNA]</scope>
    <source>
        <strain evidence="12 13">San Diego</strain>
    </source>
</reference>
<dbReference type="AlphaFoldDB" id="A0A553NEF0"/>
<organism evidence="12 13">
    <name type="scientific">Tigriopus californicus</name>
    <name type="common">Marine copepod</name>
    <dbReference type="NCBI Taxonomy" id="6832"/>
    <lineage>
        <taxon>Eukaryota</taxon>
        <taxon>Metazoa</taxon>
        <taxon>Ecdysozoa</taxon>
        <taxon>Arthropoda</taxon>
        <taxon>Crustacea</taxon>
        <taxon>Multicrustacea</taxon>
        <taxon>Hexanauplia</taxon>
        <taxon>Copepoda</taxon>
        <taxon>Harpacticoida</taxon>
        <taxon>Harpacticidae</taxon>
        <taxon>Tigriopus</taxon>
    </lineage>
</organism>
<dbReference type="EMBL" id="VCGU01000458">
    <property type="protein sequence ID" value="TRY63822.1"/>
    <property type="molecule type" value="Genomic_DNA"/>
</dbReference>
<protein>
    <recommendedName>
        <fullName evidence="11">Zinc-finger domain-containing protein</fullName>
    </recommendedName>
</protein>
<evidence type="ECO:0000256" key="9">
    <source>
        <dbReference type="ARBA" id="ARBA00023242"/>
    </source>
</evidence>
<keyword evidence="5" id="KW-0597">Phosphoprotein</keyword>
<keyword evidence="4" id="KW-1017">Isopeptide bond</keyword>
<evidence type="ECO:0000256" key="5">
    <source>
        <dbReference type="ARBA" id="ARBA00022553"/>
    </source>
</evidence>
<dbReference type="GO" id="GO:0005634">
    <property type="term" value="C:nucleus"/>
    <property type="evidence" value="ECO:0007669"/>
    <property type="project" value="UniProtKB-SubCell"/>
</dbReference>
<evidence type="ECO:0000313" key="12">
    <source>
        <dbReference type="EMBL" id="TRY63822.1"/>
    </source>
</evidence>